<dbReference type="Proteomes" id="UP001652680">
    <property type="component" value="Unassembled WGS sequence"/>
</dbReference>
<dbReference type="Pfam" id="PF06382">
    <property type="entry name" value="Protamine_like"/>
    <property type="match status" value="2"/>
</dbReference>
<dbReference type="GeneID" id="108046481"/>
<dbReference type="RefSeq" id="XP_016981667.1">
    <property type="nucleotide sequence ID" value="XM_017126178.1"/>
</dbReference>
<dbReference type="OrthoDB" id="7675944at2759"/>
<dbReference type="GO" id="GO:0005634">
    <property type="term" value="C:nucleus"/>
    <property type="evidence" value="ECO:0007669"/>
    <property type="project" value="UniProtKB-ARBA"/>
</dbReference>
<dbReference type="EnsemblMetazoa" id="XM_017126178.2">
    <property type="protein sequence ID" value="XP_016981667.1"/>
    <property type="gene ID" value="LOC108046481"/>
</dbReference>
<dbReference type="Gene3D" id="1.10.30.10">
    <property type="entry name" value="High mobility group box domain"/>
    <property type="match status" value="1"/>
</dbReference>
<name>A0A6P4EU51_DRORH</name>
<keyword evidence="2" id="KW-1185">Reference proteome</keyword>
<dbReference type="InterPro" id="IPR024460">
    <property type="entry name" value="Protamine-like"/>
</dbReference>
<evidence type="ECO:0000313" key="3">
    <source>
        <dbReference type="RefSeq" id="XP_016981667.1"/>
    </source>
</evidence>
<dbReference type="SUPFAM" id="SSF47095">
    <property type="entry name" value="HMG-box"/>
    <property type="match status" value="2"/>
</dbReference>
<protein>
    <submittedName>
        <fullName evidence="3">Histone-like protein 18C</fullName>
    </submittedName>
</protein>
<proteinExistence type="predicted"/>
<sequence>MSLTTTGKVSESPSMSNGSLIKNGFLNYMRDFCRRNSNLSWLESAKEGARSWKQMTEEEKDRYRTGPITDMGILAMTIDNEPTQRPSDMCNHPMAKSSAKSKKSCAKPKKSCAMTKKMAACGKPKRMACAKPKKAACAKPRKAACAKPARKPACPKPKKSACATEQKYKCSKPGPITNNGYLNFVRAFRKKNCDLKPQELIMKAAKAWSMLPEEKKDRYRRMACKVTHSKRHQRRRVCKPC</sequence>
<evidence type="ECO:0000313" key="2">
    <source>
        <dbReference type="Proteomes" id="UP001652680"/>
    </source>
</evidence>
<evidence type="ECO:0000313" key="1">
    <source>
        <dbReference type="EnsemblMetazoa" id="XP_016981667.1"/>
    </source>
</evidence>
<reference evidence="2" key="1">
    <citation type="journal article" date="2021" name="Elife">
        <title>Highly contiguous assemblies of 101 drosophilid genomes.</title>
        <authorList>
            <person name="Kim B.Y."/>
            <person name="Wang J.R."/>
            <person name="Miller D.E."/>
            <person name="Barmina O."/>
            <person name="Delaney E."/>
            <person name="Thompson A."/>
            <person name="Comeault A.A."/>
            <person name="Peede D."/>
            <person name="D'Agostino E.R."/>
            <person name="Pelaez J."/>
            <person name="Aguilar J.M."/>
            <person name="Haji D."/>
            <person name="Matsunaga T."/>
            <person name="Armstrong E.E."/>
            <person name="Zych M."/>
            <person name="Ogawa Y."/>
            <person name="Stamenkovic-Radak M."/>
            <person name="Jelic M."/>
            <person name="Veselinovic M.S."/>
            <person name="Tanaskovic M."/>
            <person name="Eric P."/>
            <person name="Gao J.J."/>
            <person name="Katoh T.K."/>
            <person name="Toda M.J."/>
            <person name="Watabe H."/>
            <person name="Watada M."/>
            <person name="Davis J.S."/>
            <person name="Moyle L.C."/>
            <person name="Manoli G."/>
            <person name="Bertolini E."/>
            <person name="Kostal V."/>
            <person name="Hawley R.S."/>
            <person name="Takahashi A."/>
            <person name="Jones C.D."/>
            <person name="Price D.K."/>
            <person name="Whiteman N."/>
            <person name="Kopp A."/>
            <person name="Matute D.R."/>
            <person name="Petrov D.A."/>
        </authorList>
    </citation>
    <scope>NUCLEOTIDE SEQUENCE [LARGE SCALE GENOMIC DNA]</scope>
</reference>
<dbReference type="GO" id="GO:0035092">
    <property type="term" value="P:sperm DNA condensation"/>
    <property type="evidence" value="ECO:0007669"/>
    <property type="project" value="InterPro"/>
</dbReference>
<dbReference type="CDD" id="cd00084">
    <property type="entry name" value="HMG-box_SF"/>
    <property type="match status" value="1"/>
</dbReference>
<organism evidence="3">
    <name type="scientific">Drosophila rhopaloa</name>
    <name type="common">Fruit fly</name>
    <dbReference type="NCBI Taxonomy" id="1041015"/>
    <lineage>
        <taxon>Eukaryota</taxon>
        <taxon>Metazoa</taxon>
        <taxon>Ecdysozoa</taxon>
        <taxon>Arthropoda</taxon>
        <taxon>Hexapoda</taxon>
        <taxon>Insecta</taxon>
        <taxon>Pterygota</taxon>
        <taxon>Neoptera</taxon>
        <taxon>Endopterygota</taxon>
        <taxon>Diptera</taxon>
        <taxon>Brachycera</taxon>
        <taxon>Muscomorpha</taxon>
        <taxon>Ephydroidea</taxon>
        <taxon>Drosophilidae</taxon>
        <taxon>Drosophila</taxon>
        <taxon>Sophophora</taxon>
    </lineage>
</organism>
<accession>A0A6P4EU51</accession>
<reference evidence="1" key="3">
    <citation type="submission" date="2025-05" db="UniProtKB">
        <authorList>
            <consortium name="EnsemblMetazoa"/>
        </authorList>
    </citation>
    <scope>IDENTIFICATION</scope>
</reference>
<reference evidence="3" key="2">
    <citation type="submission" date="2025-04" db="UniProtKB">
        <authorList>
            <consortium name="RefSeq"/>
        </authorList>
    </citation>
    <scope>IDENTIFICATION</scope>
</reference>
<gene>
    <name evidence="3" type="primary">LOC108046481</name>
    <name evidence="1" type="synonym">108046481</name>
</gene>
<dbReference type="AlphaFoldDB" id="A0A6P4EU51"/>
<dbReference type="InterPro" id="IPR036910">
    <property type="entry name" value="HMG_box_dom_sf"/>
</dbReference>